<evidence type="ECO:0000313" key="3">
    <source>
        <dbReference type="Proteomes" id="UP000001554"/>
    </source>
</evidence>
<comment type="similarity">
    <text evidence="1">Belongs to the FAM228 family.</text>
</comment>
<dbReference type="RefSeq" id="XP_035685785.1">
    <property type="nucleotide sequence ID" value="XM_035829892.1"/>
</dbReference>
<evidence type="ECO:0000256" key="1">
    <source>
        <dbReference type="ARBA" id="ARBA00007753"/>
    </source>
</evidence>
<reference evidence="3" key="1">
    <citation type="journal article" date="2020" name="Nat. Ecol. Evol.">
        <title>Deeply conserved synteny resolves early events in vertebrate evolution.</title>
        <authorList>
            <person name="Simakov O."/>
            <person name="Marletaz F."/>
            <person name="Yue J.X."/>
            <person name="O'Connell B."/>
            <person name="Jenkins J."/>
            <person name="Brandt A."/>
            <person name="Calef R."/>
            <person name="Tung C.H."/>
            <person name="Huang T.K."/>
            <person name="Schmutz J."/>
            <person name="Satoh N."/>
            <person name="Yu J.K."/>
            <person name="Putnam N.H."/>
            <person name="Green R.E."/>
            <person name="Rokhsar D.S."/>
        </authorList>
    </citation>
    <scope>NUCLEOTIDE SEQUENCE [LARGE SCALE GENOMIC DNA]</scope>
    <source>
        <strain evidence="3">S238N-H82</strain>
    </source>
</reference>
<feature type="compositionally biased region" description="Polar residues" evidence="2">
    <location>
        <begin position="61"/>
        <end position="81"/>
    </location>
</feature>
<dbReference type="AlphaFoldDB" id="A0A9J7LPR8"/>
<organism evidence="3 4">
    <name type="scientific">Branchiostoma floridae</name>
    <name type="common">Florida lancelet</name>
    <name type="synonym">Amphioxus</name>
    <dbReference type="NCBI Taxonomy" id="7739"/>
    <lineage>
        <taxon>Eukaryota</taxon>
        <taxon>Metazoa</taxon>
        <taxon>Chordata</taxon>
        <taxon>Cephalochordata</taxon>
        <taxon>Leptocardii</taxon>
        <taxon>Amphioxiformes</taxon>
        <taxon>Branchiostomatidae</taxon>
        <taxon>Branchiostoma</taxon>
    </lineage>
</organism>
<feature type="region of interest" description="Disordered" evidence="2">
    <location>
        <begin position="1"/>
        <end position="35"/>
    </location>
</feature>
<dbReference type="PANTHER" id="PTHR28584:SF1">
    <property type="entry name" value="PROTEIN FAM228B"/>
    <property type="match status" value="1"/>
</dbReference>
<dbReference type="PANTHER" id="PTHR28584">
    <property type="entry name" value="FAMILY WITH SEQUENCE SIMILARITY 228 MEMBER A"/>
    <property type="match status" value="1"/>
</dbReference>
<evidence type="ECO:0000313" key="4">
    <source>
        <dbReference type="RefSeq" id="XP_035685785.1"/>
    </source>
</evidence>
<gene>
    <name evidence="4" type="primary">LOC118422373</name>
</gene>
<keyword evidence="3" id="KW-1185">Reference proteome</keyword>
<protein>
    <submittedName>
        <fullName evidence="4">Protein FAM228B-like</fullName>
    </submittedName>
</protein>
<accession>A0A9J7LPR8</accession>
<proteinExistence type="inferred from homology"/>
<dbReference type="OrthoDB" id="9905773at2759"/>
<dbReference type="GeneID" id="118422373"/>
<reference evidence="4" key="2">
    <citation type="submission" date="2025-08" db="UniProtKB">
        <authorList>
            <consortium name="RefSeq"/>
        </authorList>
    </citation>
    <scope>IDENTIFICATION</scope>
    <source>
        <strain evidence="4">S238N-H82</strain>
        <tissue evidence="4">Testes</tissue>
    </source>
</reference>
<dbReference type="KEGG" id="bfo:118422373"/>
<feature type="compositionally biased region" description="Basic and acidic residues" evidence="2">
    <location>
        <begin position="7"/>
        <end position="16"/>
    </location>
</feature>
<evidence type="ECO:0000256" key="2">
    <source>
        <dbReference type="SAM" id="MobiDB-lite"/>
    </source>
</evidence>
<name>A0A9J7LPR8_BRAFL</name>
<dbReference type="OMA" id="VMEEWEN"/>
<dbReference type="Proteomes" id="UP000001554">
    <property type="component" value="Chromosome 9"/>
</dbReference>
<sequence length="384" mass="44481">MSVMAARGRELTRESFGRASTWSAGEGSGSIEVHDRQAADQLALASRREMEQIQRLKGTSRGRSVVSSQLYRPRSSPTGGNRTLCRDQREVRSAHSTRTGSAVSQADRIQDWLNKKSVQGIQEKYDPSSKDTKRMYSQLLKEEDTFVQGLQSMVDYKSFLDLRKREILHKKWEERVHDPLRREIRREMSGPTYPELDRTKRTLHQKYLDYHNKKGTVFLDTMSPKEYDPLILISNRPQPLKLKMLIFFPQAQTSLLRDPLISQGRERTDEDRTVIRCLTGKTLSEREVEQHRLPQLPLVPLGRHGTECQTWLAMPLTDINSDTRLKSRRRMHGTYSTSHFDFPTTWAAQHDEPFSLVMEEWENDKRSLYGHQRLPFAAVAPVTS</sequence>
<dbReference type="InterPro" id="IPR040046">
    <property type="entry name" value="FAM228"/>
</dbReference>
<feature type="region of interest" description="Disordered" evidence="2">
    <location>
        <begin position="53"/>
        <end position="82"/>
    </location>
</feature>